<dbReference type="EMBL" id="UZAH01030773">
    <property type="protein sequence ID" value="VDP12078.1"/>
    <property type="molecule type" value="Genomic_DNA"/>
</dbReference>
<keyword evidence="3" id="KW-1185">Reference proteome</keyword>
<dbReference type="OrthoDB" id="5836144at2759"/>
<feature type="domain" description="Reverse transcriptase" evidence="1">
    <location>
        <begin position="64"/>
        <end position="143"/>
    </location>
</feature>
<accession>A0A183G9F2</accession>
<evidence type="ECO:0000313" key="4">
    <source>
        <dbReference type="WBParaSite" id="HPBE_0001856801-mRNA-1"/>
    </source>
</evidence>
<dbReference type="AlphaFoldDB" id="A0A183G9F2"/>
<reference evidence="2 3" key="1">
    <citation type="submission" date="2018-11" db="EMBL/GenBank/DDBJ databases">
        <authorList>
            <consortium name="Pathogen Informatics"/>
        </authorList>
    </citation>
    <scope>NUCLEOTIDE SEQUENCE [LARGE SCALE GENOMIC DNA]</scope>
</reference>
<accession>A0A3P8BRA6</accession>
<dbReference type="WBParaSite" id="HPBE_0001856801-mRNA-1">
    <property type="protein sequence ID" value="HPBE_0001856801-mRNA-1"/>
    <property type="gene ID" value="HPBE_0001856801"/>
</dbReference>
<organism evidence="3 4">
    <name type="scientific">Heligmosomoides polygyrus</name>
    <name type="common">Parasitic roundworm</name>
    <dbReference type="NCBI Taxonomy" id="6339"/>
    <lineage>
        <taxon>Eukaryota</taxon>
        <taxon>Metazoa</taxon>
        <taxon>Ecdysozoa</taxon>
        <taxon>Nematoda</taxon>
        <taxon>Chromadorea</taxon>
        <taxon>Rhabditida</taxon>
        <taxon>Rhabditina</taxon>
        <taxon>Rhabditomorpha</taxon>
        <taxon>Strongyloidea</taxon>
        <taxon>Heligmosomidae</taxon>
        <taxon>Heligmosomoides</taxon>
    </lineage>
</organism>
<proteinExistence type="predicted"/>
<evidence type="ECO:0000313" key="2">
    <source>
        <dbReference type="EMBL" id="VDP12078.1"/>
    </source>
</evidence>
<gene>
    <name evidence="2" type="ORF">HPBE_LOCUS18567</name>
</gene>
<protein>
    <submittedName>
        <fullName evidence="4">Reverse transcriptase domain-containing protein</fullName>
    </submittedName>
</protein>
<evidence type="ECO:0000313" key="3">
    <source>
        <dbReference type="Proteomes" id="UP000050761"/>
    </source>
</evidence>
<reference evidence="4" key="2">
    <citation type="submission" date="2019-09" db="UniProtKB">
        <authorList>
            <consortium name="WormBaseParasite"/>
        </authorList>
    </citation>
    <scope>IDENTIFICATION</scope>
</reference>
<dbReference type="Pfam" id="PF00078">
    <property type="entry name" value="RVT_1"/>
    <property type="match status" value="1"/>
</dbReference>
<evidence type="ECO:0000259" key="1">
    <source>
        <dbReference type="Pfam" id="PF00078"/>
    </source>
</evidence>
<sequence length="151" mass="16690">MELPHPAIPSVGSVGSPVHKISVEETEAVLKKMKPGSKGEESTGVLAQQYDDSDLEEEGQSCCCSNYGPIRLLSHSMKIFDRVHDRQIREIVKLSDNQCGFVAGCGTIGAIHAARLLVEKHREKQKPVHIAFLDFEKAFDRVPRLATTQHT</sequence>
<name>A0A183G9F2_HELPZ</name>
<dbReference type="InterPro" id="IPR000477">
    <property type="entry name" value="RT_dom"/>
</dbReference>
<dbReference type="Proteomes" id="UP000050761">
    <property type="component" value="Unassembled WGS sequence"/>
</dbReference>
<dbReference type="PANTHER" id="PTHR19446">
    <property type="entry name" value="REVERSE TRANSCRIPTASES"/>
    <property type="match status" value="1"/>
</dbReference>